<dbReference type="RefSeq" id="WP_126828837.1">
    <property type="nucleotide sequence ID" value="NZ_JACIDG010000010.1"/>
</dbReference>
<dbReference type="Proteomes" id="UP000545490">
    <property type="component" value="Unassembled WGS sequence"/>
</dbReference>
<comment type="caution">
    <text evidence="2">The sequence shown here is derived from an EMBL/GenBank/DDBJ whole genome shotgun (WGS) entry which is preliminary data.</text>
</comment>
<accession>A0A7W6FKG3</accession>
<proteinExistence type="predicted"/>
<keyword evidence="1" id="KW-0472">Membrane</keyword>
<dbReference type="EMBL" id="RJJU01000011">
    <property type="protein sequence ID" value="RUM10876.1"/>
    <property type="molecule type" value="Genomic_DNA"/>
</dbReference>
<reference evidence="2 5" key="2">
    <citation type="submission" date="2020-08" db="EMBL/GenBank/DDBJ databases">
        <title>Genomic Encyclopedia of Type Strains, Phase IV (KMG-IV): sequencing the most valuable type-strain genomes for metagenomic binning, comparative biology and taxonomic classification.</title>
        <authorList>
            <person name="Goeker M."/>
        </authorList>
    </citation>
    <scope>NUCLEOTIDE SEQUENCE [LARGE SCALE GENOMIC DNA]</scope>
    <source>
        <strain evidence="2 5">DSM 19331</strain>
    </source>
</reference>
<dbReference type="AlphaFoldDB" id="A0A7W6FKG3"/>
<keyword evidence="4" id="KW-1185">Reference proteome</keyword>
<feature type="transmembrane region" description="Helical" evidence="1">
    <location>
        <begin position="52"/>
        <end position="69"/>
    </location>
</feature>
<evidence type="ECO:0000256" key="1">
    <source>
        <dbReference type="SAM" id="Phobius"/>
    </source>
</evidence>
<evidence type="ECO:0000313" key="3">
    <source>
        <dbReference type="EMBL" id="RUM10876.1"/>
    </source>
</evidence>
<gene>
    <name evidence="3" type="ORF">EFB14_21740</name>
    <name evidence="2" type="ORF">GGQ65_004158</name>
</gene>
<dbReference type="EMBL" id="JACIDG010000010">
    <property type="protein sequence ID" value="MBB3916849.1"/>
    <property type="molecule type" value="Genomic_DNA"/>
</dbReference>
<evidence type="ECO:0000313" key="4">
    <source>
        <dbReference type="Proteomes" id="UP000272004"/>
    </source>
</evidence>
<keyword evidence="1" id="KW-1133">Transmembrane helix</keyword>
<organism evidence="2 5">
    <name type="scientific">Rhizobium fabae</name>
    <dbReference type="NCBI Taxonomy" id="573179"/>
    <lineage>
        <taxon>Bacteria</taxon>
        <taxon>Pseudomonadati</taxon>
        <taxon>Pseudomonadota</taxon>
        <taxon>Alphaproteobacteria</taxon>
        <taxon>Hyphomicrobiales</taxon>
        <taxon>Rhizobiaceae</taxon>
        <taxon>Rhizobium/Agrobacterium group</taxon>
        <taxon>Rhizobium</taxon>
    </lineage>
</organism>
<name>A0A7W6FKG3_9HYPH</name>
<keyword evidence="1" id="KW-0812">Transmembrane</keyword>
<dbReference type="InterPro" id="IPR009560">
    <property type="entry name" value="DUF1176"/>
</dbReference>
<dbReference type="Proteomes" id="UP000272004">
    <property type="component" value="Unassembled WGS sequence"/>
</dbReference>
<evidence type="ECO:0000313" key="2">
    <source>
        <dbReference type="EMBL" id="MBB3916849.1"/>
    </source>
</evidence>
<evidence type="ECO:0000313" key="5">
    <source>
        <dbReference type="Proteomes" id="UP000545490"/>
    </source>
</evidence>
<protein>
    <submittedName>
        <fullName evidence="3">DUF1176 domain-containing protein</fullName>
    </submittedName>
</protein>
<reference evidence="3 4" key="1">
    <citation type="submission" date="2018-11" db="EMBL/GenBank/DDBJ databases">
        <authorList>
            <person name="Huo Y."/>
        </authorList>
    </citation>
    <scope>NUCLEOTIDE SEQUENCE [LARGE SCALE GENOMIC DNA]</scope>
    <source>
        <strain evidence="3 4">CCBAU 33202</strain>
    </source>
</reference>
<sequence>MTSNWRMADVKSALAADLDGGNIAPAFGQYTTGFQRFSIDGKAMMRQLHKKVGAFFVVGVILCGPAVAAEPSYDKYKSWLVVCDNGLKCEAKGFENGTINNPDLRFVRAAGPDAATEVTLSVPFPVGLGGFLADGKPLRLGPSWTRSQDEDLTTISTKDPAAVKEFLSELRNDAKIDVGDDKAIIPLDGMVAALLHMDDRQGRIGGVTALIKAGAAPASKVPAPPALPVINRRKIDIILSDAEKQRLITQAMSAGKALFDSEGCEADAANGGLNADAYPLDMDHALVLIPCIMGAYQGSSLVFLQPLKGNGVPIPFQPRLPLGEGEGATTLFVEPGFDTDTGSLQMSGRGRGVADCGLSAQWVWDDAEFKLAEAYFQGSCGGSQPVDWPTLFRSR</sequence>
<dbReference type="Pfam" id="PF06674">
    <property type="entry name" value="DUF1176"/>
    <property type="match status" value="1"/>
</dbReference>